<proteinExistence type="predicted"/>
<name>A0A916SHB8_9HYPH</name>
<dbReference type="EMBL" id="BMHH01000013">
    <property type="protein sequence ID" value="GGB00246.1"/>
    <property type="molecule type" value="Genomic_DNA"/>
</dbReference>
<dbReference type="Proteomes" id="UP000646478">
    <property type="component" value="Unassembled WGS sequence"/>
</dbReference>
<sequence>MSAFTAQNDLFDKAPARRALFGDKKKKAEPAQHIIEFPGGAVEVSRLDDGSYWAHIIINRRQALADLAPGMGSAFGKVIDSRVDWDERRLEAIPSLPDAANLTQIAVRIIPEGEKFGGAQ</sequence>
<reference evidence="1" key="2">
    <citation type="submission" date="2020-09" db="EMBL/GenBank/DDBJ databases">
        <authorList>
            <person name="Sun Q."/>
            <person name="Zhou Y."/>
        </authorList>
    </citation>
    <scope>NUCLEOTIDE SEQUENCE</scope>
    <source>
        <strain evidence="1">CGMCC 1.15082</strain>
    </source>
</reference>
<evidence type="ECO:0000313" key="1">
    <source>
        <dbReference type="EMBL" id="GGB00246.1"/>
    </source>
</evidence>
<protein>
    <submittedName>
        <fullName evidence="1">Uncharacterized protein</fullName>
    </submittedName>
</protein>
<evidence type="ECO:0000313" key="2">
    <source>
        <dbReference type="Proteomes" id="UP000646478"/>
    </source>
</evidence>
<dbReference type="RefSeq" id="WP_188825059.1">
    <property type="nucleotide sequence ID" value="NZ_BMHH01000013.1"/>
</dbReference>
<gene>
    <name evidence="1" type="ORF">GCM10011491_30570</name>
</gene>
<organism evidence="1 2">
    <name type="scientific">Brucella endophytica</name>
    <dbReference type="NCBI Taxonomy" id="1963359"/>
    <lineage>
        <taxon>Bacteria</taxon>
        <taxon>Pseudomonadati</taxon>
        <taxon>Pseudomonadota</taxon>
        <taxon>Alphaproteobacteria</taxon>
        <taxon>Hyphomicrobiales</taxon>
        <taxon>Brucellaceae</taxon>
        <taxon>Brucella/Ochrobactrum group</taxon>
        <taxon>Brucella</taxon>
    </lineage>
</organism>
<accession>A0A916SHB8</accession>
<reference evidence="1" key="1">
    <citation type="journal article" date="2014" name="Int. J. Syst. Evol. Microbiol.">
        <title>Complete genome sequence of Corynebacterium casei LMG S-19264T (=DSM 44701T), isolated from a smear-ripened cheese.</title>
        <authorList>
            <consortium name="US DOE Joint Genome Institute (JGI-PGF)"/>
            <person name="Walter F."/>
            <person name="Albersmeier A."/>
            <person name="Kalinowski J."/>
            <person name="Ruckert C."/>
        </authorList>
    </citation>
    <scope>NUCLEOTIDE SEQUENCE</scope>
    <source>
        <strain evidence="1">CGMCC 1.15082</strain>
    </source>
</reference>
<comment type="caution">
    <text evidence="1">The sequence shown here is derived from an EMBL/GenBank/DDBJ whole genome shotgun (WGS) entry which is preliminary data.</text>
</comment>
<dbReference type="AlphaFoldDB" id="A0A916SHB8"/>
<keyword evidence="2" id="KW-1185">Reference proteome</keyword>